<dbReference type="PANTHER" id="PTHR46252">
    <property type="entry name" value="BRORIN FAMILY MEMBER"/>
    <property type="match status" value="1"/>
</dbReference>
<dbReference type="GO" id="GO:0030514">
    <property type="term" value="P:negative regulation of BMP signaling pathway"/>
    <property type="evidence" value="ECO:0007669"/>
    <property type="project" value="TreeGrafter"/>
</dbReference>
<dbReference type="GO" id="GO:0045202">
    <property type="term" value="C:synapse"/>
    <property type="evidence" value="ECO:0007669"/>
    <property type="project" value="UniProtKB-SubCell"/>
</dbReference>
<keyword evidence="1" id="KW-0732">Signal</keyword>
<dbReference type="Gene3D" id="6.20.200.20">
    <property type="match status" value="2"/>
</dbReference>
<sequence>MGFNSAKNCLALFLAVLPMFCRGLSPPECLGEDGQYYAIGELVPSSNPCEVNCICRLLNGIECSFMDCAFPPCGNPITIKGRCCPVCVGCEQDGVFYNTGDEMPSDNPCETNCYCAEDGLRACATMDCPQAPCENPIYLVGECCPRCGCQQNGQFYSIGKAASFLFP</sequence>
<proteinExistence type="predicted"/>
<accession>A0AAE0RYV3</accession>
<evidence type="ECO:0000256" key="1">
    <source>
        <dbReference type="SAM" id="SignalP"/>
    </source>
</evidence>
<dbReference type="GO" id="GO:0005615">
    <property type="term" value="C:extracellular space"/>
    <property type="evidence" value="ECO:0007669"/>
    <property type="project" value="TreeGrafter"/>
</dbReference>
<evidence type="ECO:0000313" key="3">
    <source>
        <dbReference type="EMBL" id="KAK3581989.1"/>
    </source>
</evidence>
<reference evidence="3" key="1">
    <citation type="journal article" date="2021" name="Genome Biol. Evol.">
        <title>A High-Quality Reference Genome for a Parasitic Bivalve with Doubly Uniparental Inheritance (Bivalvia: Unionida).</title>
        <authorList>
            <person name="Smith C.H."/>
        </authorList>
    </citation>
    <scope>NUCLEOTIDE SEQUENCE</scope>
    <source>
        <strain evidence="3">CHS0354</strain>
    </source>
</reference>
<feature type="chain" id="PRO_5041952333" description="VWFC domain-containing protein" evidence="1">
    <location>
        <begin position="24"/>
        <end position="167"/>
    </location>
</feature>
<dbReference type="PANTHER" id="PTHR46252:SF3">
    <property type="entry name" value="KIELIN_CHORDIN-LIKE PROTEIN"/>
    <property type="match status" value="1"/>
</dbReference>
<feature type="domain" description="VWFC" evidence="2">
    <location>
        <begin position="88"/>
        <end position="148"/>
    </location>
</feature>
<dbReference type="EMBL" id="JAEAOA010001847">
    <property type="protein sequence ID" value="KAK3581989.1"/>
    <property type="molecule type" value="Genomic_DNA"/>
</dbReference>
<name>A0AAE0RYV3_9BIVA</name>
<gene>
    <name evidence="3" type="ORF">CHS0354_030937</name>
</gene>
<dbReference type="SUPFAM" id="SSF57603">
    <property type="entry name" value="FnI-like domain"/>
    <property type="match status" value="2"/>
</dbReference>
<keyword evidence="4" id="KW-1185">Reference proteome</keyword>
<organism evidence="3 4">
    <name type="scientific">Potamilus streckersoni</name>
    <dbReference type="NCBI Taxonomy" id="2493646"/>
    <lineage>
        <taxon>Eukaryota</taxon>
        <taxon>Metazoa</taxon>
        <taxon>Spiralia</taxon>
        <taxon>Lophotrochozoa</taxon>
        <taxon>Mollusca</taxon>
        <taxon>Bivalvia</taxon>
        <taxon>Autobranchia</taxon>
        <taxon>Heteroconchia</taxon>
        <taxon>Palaeoheterodonta</taxon>
        <taxon>Unionida</taxon>
        <taxon>Unionoidea</taxon>
        <taxon>Unionidae</taxon>
        <taxon>Ambleminae</taxon>
        <taxon>Lampsilini</taxon>
        <taxon>Potamilus</taxon>
    </lineage>
</organism>
<comment type="caution">
    <text evidence="3">The sequence shown here is derived from an EMBL/GenBank/DDBJ whole genome shotgun (WGS) entry which is preliminary data.</text>
</comment>
<feature type="signal peptide" evidence="1">
    <location>
        <begin position="1"/>
        <end position="23"/>
    </location>
</feature>
<dbReference type="InterPro" id="IPR001007">
    <property type="entry name" value="VWF_dom"/>
</dbReference>
<dbReference type="PROSITE" id="PS01208">
    <property type="entry name" value="VWFC_1"/>
    <property type="match status" value="2"/>
</dbReference>
<evidence type="ECO:0000313" key="4">
    <source>
        <dbReference type="Proteomes" id="UP001195483"/>
    </source>
</evidence>
<dbReference type="PROSITE" id="PS50184">
    <property type="entry name" value="VWFC_2"/>
    <property type="match status" value="2"/>
</dbReference>
<dbReference type="Proteomes" id="UP001195483">
    <property type="component" value="Unassembled WGS sequence"/>
</dbReference>
<dbReference type="InterPro" id="IPR042979">
    <property type="entry name" value="VWC2/VWC2L"/>
</dbReference>
<feature type="domain" description="VWFC" evidence="2">
    <location>
        <begin position="27"/>
        <end position="88"/>
    </location>
</feature>
<dbReference type="SMART" id="SM00214">
    <property type="entry name" value="VWC"/>
    <property type="match status" value="2"/>
</dbReference>
<reference evidence="3" key="3">
    <citation type="submission" date="2023-05" db="EMBL/GenBank/DDBJ databases">
        <authorList>
            <person name="Smith C.H."/>
        </authorList>
    </citation>
    <scope>NUCLEOTIDE SEQUENCE</scope>
    <source>
        <strain evidence="3">CHS0354</strain>
        <tissue evidence="3">Mantle</tissue>
    </source>
</reference>
<evidence type="ECO:0000259" key="2">
    <source>
        <dbReference type="PROSITE" id="PS50184"/>
    </source>
</evidence>
<dbReference type="AlphaFoldDB" id="A0AAE0RYV3"/>
<protein>
    <recommendedName>
        <fullName evidence="2">VWFC domain-containing protein</fullName>
    </recommendedName>
</protein>
<dbReference type="Pfam" id="PF23334">
    <property type="entry name" value="VWC2L_2nd"/>
    <property type="match status" value="2"/>
</dbReference>
<dbReference type="GO" id="GO:0032281">
    <property type="term" value="C:AMPA glutamate receptor complex"/>
    <property type="evidence" value="ECO:0007669"/>
    <property type="project" value="TreeGrafter"/>
</dbReference>
<reference evidence="3" key="2">
    <citation type="journal article" date="2021" name="Genome Biol. Evol.">
        <title>Developing a high-quality reference genome for a parasitic bivalve with doubly uniparental inheritance (Bivalvia: Unionida).</title>
        <authorList>
            <person name="Smith C.H."/>
        </authorList>
    </citation>
    <scope>NUCLEOTIDE SEQUENCE</scope>
    <source>
        <strain evidence="3">CHS0354</strain>
        <tissue evidence="3">Mantle</tissue>
    </source>
</reference>